<organism evidence="1 2">
    <name type="scientific">Campylobacter hyointestinalis</name>
    <dbReference type="NCBI Taxonomy" id="198"/>
    <lineage>
        <taxon>Bacteria</taxon>
        <taxon>Pseudomonadati</taxon>
        <taxon>Campylobacterota</taxon>
        <taxon>Epsilonproteobacteria</taxon>
        <taxon>Campylobacterales</taxon>
        <taxon>Campylobacteraceae</taxon>
        <taxon>Campylobacter</taxon>
    </lineage>
</organism>
<evidence type="ECO:0000313" key="2">
    <source>
        <dbReference type="Proteomes" id="UP000321812"/>
    </source>
</evidence>
<accession>A0A562XKF3</accession>
<reference evidence="1 2" key="1">
    <citation type="submission" date="2019-07" db="EMBL/GenBank/DDBJ databases">
        <title>Rapid identification of Enteric Bacteria from Whole Genome Sequences (WGS) using Average Nucleotide Identity (ANI).</title>
        <authorList>
            <person name="Lane C."/>
        </authorList>
    </citation>
    <scope>NUCLEOTIDE SEQUENCE [LARGE SCALE GENOMIC DNA]</scope>
    <source>
        <strain evidence="1 2">D2411</strain>
    </source>
</reference>
<evidence type="ECO:0000313" key="1">
    <source>
        <dbReference type="EMBL" id="TWO22611.1"/>
    </source>
</evidence>
<comment type="caution">
    <text evidence="1">The sequence shown here is derived from an EMBL/GenBank/DDBJ whole genome shotgun (WGS) entry which is preliminary data.</text>
</comment>
<dbReference type="AlphaFoldDB" id="A0A562XKF3"/>
<dbReference type="Proteomes" id="UP000321812">
    <property type="component" value="Unassembled WGS sequence"/>
</dbReference>
<sequence>MYDIESYDDEARMYYEYSHSSYQKDKEETMSQIIKKEEVGDTLDICLEHHRYEISTLLEYHESHLDYDYNVDEIEEFIEALMDIEEDIKTAIRRLRNLI</sequence>
<proteinExistence type="predicted"/>
<dbReference type="EMBL" id="VOAP01000003">
    <property type="protein sequence ID" value="TWO22611.1"/>
    <property type="molecule type" value="Genomic_DNA"/>
</dbReference>
<dbReference type="RefSeq" id="WP_147496860.1">
    <property type="nucleotide sequence ID" value="NZ_VOAP01000003.1"/>
</dbReference>
<name>A0A562XKF3_CAMHY</name>
<protein>
    <submittedName>
        <fullName evidence="1">Uncharacterized protein</fullName>
    </submittedName>
</protein>
<gene>
    <name evidence="1" type="ORF">YZ82_01465</name>
</gene>